<gene>
    <name evidence="2" type="ORF">DRJ04_06815</name>
</gene>
<dbReference type="InterPro" id="IPR041712">
    <property type="entry name" value="DHPS-like_MBL-fold"/>
</dbReference>
<dbReference type="SUPFAM" id="SSF56281">
    <property type="entry name" value="Metallo-hydrolase/oxidoreductase"/>
    <property type="match status" value="1"/>
</dbReference>
<dbReference type="Gene3D" id="3.60.15.10">
    <property type="entry name" value="Ribonuclease Z/Hydroxyacylglutathione hydrolase-like"/>
    <property type="match status" value="1"/>
</dbReference>
<reference evidence="2 3" key="1">
    <citation type="submission" date="2018-06" db="EMBL/GenBank/DDBJ databases">
        <title>Extensive metabolic versatility and redundancy in microbially diverse, dynamic hydrothermal sediments.</title>
        <authorList>
            <person name="Dombrowski N."/>
            <person name="Teske A."/>
            <person name="Baker B.J."/>
        </authorList>
    </citation>
    <scope>NUCLEOTIDE SEQUENCE [LARGE SCALE GENOMIC DNA]</scope>
    <source>
        <strain evidence="2">B3_G15</strain>
    </source>
</reference>
<dbReference type="GO" id="GO:0016787">
    <property type="term" value="F:hydrolase activity"/>
    <property type="evidence" value="ECO:0007669"/>
    <property type="project" value="UniProtKB-KW"/>
</dbReference>
<keyword evidence="2" id="KW-0378">Hydrolase</keyword>
<dbReference type="EMBL" id="QMQA01000191">
    <property type="protein sequence ID" value="RLE12115.1"/>
    <property type="molecule type" value="Genomic_DNA"/>
</dbReference>
<dbReference type="InterPro" id="IPR001279">
    <property type="entry name" value="Metallo-B-lactamas"/>
</dbReference>
<comment type="caution">
    <text evidence="2">The sequence shown here is derived from an EMBL/GenBank/DDBJ whole genome shotgun (WGS) entry which is preliminary data.</text>
</comment>
<evidence type="ECO:0000313" key="2">
    <source>
        <dbReference type="EMBL" id="RLE12115.1"/>
    </source>
</evidence>
<accession>A0A662D9I1</accession>
<dbReference type="Pfam" id="PF00753">
    <property type="entry name" value="Lactamase_B"/>
    <property type="match status" value="1"/>
</dbReference>
<dbReference type="CDD" id="cd07713">
    <property type="entry name" value="DHPS-like_MBL-fold"/>
    <property type="match status" value="1"/>
</dbReference>
<dbReference type="PANTHER" id="PTHR13754">
    <property type="entry name" value="METALLO-BETA-LACTAMASE SUPERFAMILY PROTEIN"/>
    <property type="match status" value="1"/>
</dbReference>
<feature type="domain" description="Metallo-beta-lactamase" evidence="1">
    <location>
        <begin position="24"/>
        <end position="192"/>
    </location>
</feature>
<dbReference type="Proteomes" id="UP000280417">
    <property type="component" value="Unassembled WGS sequence"/>
</dbReference>
<sequence length="278" mass="31348">MQNYIKITVLCDDIVEKPHLLAEHGVSFLIETEKTNILFDSGQGLAIAHNAKILNIDLKSVDAVVLSHGHYDHTGGMERVLKECNTAKVYAHPDIFQPKYRKLKTGKTRYIGYPKSLLKKDRSNFIFNTQPFWINKNTLLTGEIPRKTFFEKVPEEFYIKSGNNWAKDKLLDDQALIINTTSGLLLILGCTHSGLINTLRYVVELTGKKDFSFILGGTHLKNASNKRIDETIAALREFNIKKLVLSHCTGIPAFIRIREALGDKVSLSHVGESWQIAV</sequence>
<organism evidence="2 3">
    <name type="scientific">Aerophobetes bacterium</name>
    <dbReference type="NCBI Taxonomy" id="2030807"/>
    <lineage>
        <taxon>Bacteria</taxon>
        <taxon>Candidatus Aerophobota</taxon>
    </lineage>
</organism>
<dbReference type="PANTHER" id="PTHR13754:SF13">
    <property type="entry name" value="METALLO-BETA-LACTAMASE SUPERFAMILY PROTEIN (AFU_ORTHOLOGUE AFUA_3G07630)"/>
    <property type="match status" value="1"/>
</dbReference>
<evidence type="ECO:0000259" key="1">
    <source>
        <dbReference type="SMART" id="SM00849"/>
    </source>
</evidence>
<dbReference type="InterPro" id="IPR052926">
    <property type="entry name" value="Metallo-beta-lactamase_dom"/>
</dbReference>
<name>A0A662D9I1_UNCAE</name>
<dbReference type="GO" id="GO:0016740">
    <property type="term" value="F:transferase activity"/>
    <property type="evidence" value="ECO:0007669"/>
    <property type="project" value="TreeGrafter"/>
</dbReference>
<evidence type="ECO:0000313" key="3">
    <source>
        <dbReference type="Proteomes" id="UP000280417"/>
    </source>
</evidence>
<protein>
    <submittedName>
        <fullName evidence="2">MBL fold metallo-hydrolase</fullName>
    </submittedName>
</protein>
<dbReference type="InterPro" id="IPR036866">
    <property type="entry name" value="RibonucZ/Hydroxyglut_hydro"/>
</dbReference>
<dbReference type="SMART" id="SM00849">
    <property type="entry name" value="Lactamase_B"/>
    <property type="match status" value="1"/>
</dbReference>
<proteinExistence type="predicted"/>
<dbReference type="AlphaFoldDB" id="A0A662D9I1"/>